<dbReference type="AlphaFoldDB" id="A0A6J7DYA9"/>
<reference evidence="2" key="1">
    <citation type="submission" date="2020-05" db="EMBL/GenBank/DDBJ databases">
        <authorList>
            <person name="Chiriac C."/>
            <person name="Salcher M."/>
            <person name="Ghai R."/>
            <person name="Kavagutti S V."/>
        </authorList>
    </citation>
    <scope>NUCLEOTIDE SEQUENCE</scope>
</reference>
<dbReference type="PANTHER" id="PTHR31964:SF113">
    <property type="entry name" value="USPA DOMAIN-CONTAINING PROTEIN"/>
    <property type="match status" value="1"/>
</dbReference>
<evidence type="ECO:0000259" key="1">
    <source>
        <dbReference type="Pfam" id="PF00582"/>
    </source>
</evidence>
<sequence>MSVNTWAERVVVGIDGSEQSKDAALWAAREAVSRKRGLTLVHAVMPPVTTSAFGVGLPSGLEMMDDLREHALKELDNIASSLPGDDIESRVELSSPSGALLTASETAALLVVGSRGLGGFKGLLLGSVGTQVAAHAQCPVVVIRALPSPDARTVIVGIDATPSTQAALRFAFDAASRHGWRLVAVHAWDVPSYDLLVVPNAPIPVPLHDLADDEIRLAAEVLSGFQVEYPEVVVETRLVRGAPRQAVLAAATEAGLIVVGTRGHGQVIGAVLGSVSNAVLHHARVPVAVVPDDSESSAA</sequence>
<evidence type="ECO:0000313" key="2">
    <source>
        <dbReference type="EMBL" id="CAB4872503.1"/>
    </source>
</evidence>
<dbReference type="Gene3D" id="3.40.50.620">
    <property type="entry name" value="HUPs"/>
    <property type="match status" value="2"/>
</dbReference>
<proteinExistence type="predicted"/>
<dbReference type="InterPro" id="IPR014729">
    <property type="entry name" value="Rossmann-like_a/b/a_fold"/>
</dbReference>
<name>A0A6J7DYA9_9ZZZZ</name>
<accession>A0A6J7DYA9</accession>
<organism evidence="2">
    <name type="scientific">freshwater metagenome</name>
    <dbReference type="NCBI Taxonomy" id="449393"/>
    <lineage>
        <taxon>unclassified sequences</taxon>
        <taxon>metagenomes</taxon>
        <taxon>ecological metagenomes</taxon>
    </lineage>
</organism>
<dbReference type="SUPFAM" id="SSF52402">
    <property type="entry name" value="Adenine nucleotide alpha hydrolases-like"/>
    <property type="match status" value="2"/>
</dbReference>
<protein>
    <submittedName>
        <fullName evidence="2">Unannotated protein</fullName>
    </submittedName>
</protein>
<gene>
    <name evidence="2" type="ORF">UFOPK3402_00773</name>
</gene>
<dbReference type="EMBL" id="CAFBLS010000079">
    <property type="protein sequence ID" value="CAB4872503.1"/>
    <property type="molecule type" value="Genomic_DNA"/>
</dbReference>
<dbReference type="PRINTS" id="PR01438">
    <property type="entry name" value="UNVRSLSTRESS"/>
</dbReference>
<dbReference type="InterPro" id="IPR006015">
    <property type="entry name" value="Universal_stress_UspA"/>
</dbReference>
<dbReference type="PANTHER" id="PTHR31964">
    <property type="entry name" value="ADENINE NUCLEOTIDE ALPHA HYDROLASES-LIKE SUPERFAMILY PROTEIN"/>
    <property type="match status" value="1"/>
</dbReference>
<feature type="domain" description="UspA" evidence="1">
    <location>
        <begin position="8"/>
        <end position="144"/>
    </location>
</feature>
<feature type="domain" description="UspA" evidence="1">
    <location>
        <begin position="152"/>
        <end position="291"/>
    </location>
</feature>
<dbReference type="Pfam" id="PF00582">
    <property type="entry name" value="Usp"/>
    <property type="match status" value="2"/>
</dbReference>
<dbReference type="InterPro" id="IPR006016">
    <property type="entry name" value="UspA"/>
</dbReference>